<organism evidence="14 15">
    <name type="scientific">Oncorhynchus mykiss</name>
    <name type="common">Rainbow trout</name>
    <name type="synonym">Salmo gairdneri</name>
    <dbReference type="NCBI Taxonomy" id="8022"/>
    <lineage>
        <taxon>Eukaryota</taxon>
        <taxon>Metazoa</taxon>
        <taxon>Chordata</taxon>
        <taxon>Craniata</taxon>
        <taxon>Vertebrata</taxon>
        <taxon>Euteleostomi</taxon>
        <taxon>Actinopterygii</taxon>
        <taxon>Neopterygii</taxon>
        <taxon>Teleostei</taxon>
        <taxon>Protacanthopterygii</taxon>
        <taxon>Salmoniformes</taxon>
        <taxon>Salmonidae</taxon>
        <taxon>Salmoninae</taxon>
        <taxon>Oncorhynchus</taxon>
    </lineage>
</organism>
<comment type="subcellular location">
    <subcellularLocation>
        <location evidence="2">Chromosome</location>
        <location evidence="2">Centromere</location>
        <location evidence="2">Kinetochore</location>
    </subcellularLocation>
    <subcellularLocation>
        <location evidence="1">Nucleus</location>
    </subcellularLocation>
</comment>
<comment type="similarity">
    <text evidence="3">Belongs to the NUF2 family.</text>
</comment>
<dbReference type="Pfam" id="PF03800">
    <property type="entry name" value="Nuf2"/>
    <property type="match status" value="1"/>
</dbReference>
<dbReference type="GO" id="GO:0005634">
    <property type="term" value="C:nucleus"/>
    <property type="evidence" value="ECO:0007669"/>
    <property type="project" value="UniProtKB-SubCell"/>
</dbReference>
<evidence type="ECO:0000256" key="4">
    <source>
        <dbReference type="ARBA" id="ARBA00022454"/>
    </source>
</evidence>
<keyword evidence="7" id="KW-0995">Kinetochore</keyword>
<reference evidence="14" key="2">
    <citation type="submission" date="2025-08" db="UniProtKB">
        <authorList>
            <consortium name="Ensembl"/>
        </authorList>
    </citation>
    <scope>IDENTIFICATION</scope>
</reference>
<dbReference type="GO" id="GO:0007052">
    <property type="term" value="P:mitotic spindle organization"/>
    <property type="evidence" value="ECO:0007669"/>
    <property type="project" value="TreeGrafter"/>
</dbReference>
<dbReference type="GeneTree" id="ENSGT00390000004199"/>
<keyword evidence="10" id="KW-0131">Cell cycle</keyword>
<protein>
    <recommendedName>
        <fullName evidence="13">Kinetochore protein Nuf2 N-terminal domain-containing protein</fullName>
    </recommendedName>
</protein>
<dbReference type="GO" id="GO:0031262">
    <property type="term" value="C:Ndc80 complex"/>
    <property type="evidence" value="ECO:0007669"/>
    <property type="project" value="InterPro"/>
</dbReference>
<dbReference type="Gene3D" id="1.20.5.170">
    <property type="match status" value="1"/>
</dbReference>
<dbReference type="GO" id="GO:0051383">
    <property type="term" value="P:kinetochore organization"/>
    <property type="evidence" value="ECO:0007669"/>
    <property type="project" value="TreeGrafter"/>
</dbReference>
<evidence type="ECO:0000313" key="15">
    <source>
        <dbReference type="Proteomes" id="UP000694395"/>
    </source>
</evidence>
<evidence type="ECO:0000256" key="11">
    <source>
        <dbReference type="ARBA" id="ARBA00023328"/>
    </source>
</evidence>
<evidence type="ECO:0000313" key="14">
    <source>
        <dbReference type="Ensembl" id="ENSOMYP00000014825.2"/>
    </source>
</evidence>
<keyword evidence="5" id="KW-0132">Cell division</keyword>
<dbReference type="AlphaFoldDB" id="A0A8C7NZF7"/>
<evidence type="ECO:0000259" key="13">
    <source>
        <dbReference type="Pfam" id="PF03800"/>
    </source>
</evidence>
<dbReference type="PANTHER" id="PTHR21650:SF2">
    <property type="entry name" value="KINETOCHORE PROTEIN NUF2"/>
    <property type="match status" value="1"/>
</dbReference>
<reference evidence="14" key="1">
    <citation type="submission" date="2020-07" db="EMBL/GenBank/DDBJ databases">
        <title>A long reads based de novo assembly of the rainbow trout Arlee double haploid line genome.</title>
        <authorList>
            <person name="Gao G."/>
            <person name="Palti Y."/>
        </authorList>
    </citation>
    <scope>NUCLEOTIDE SEQUENCE [LARGE SCALE GENOMIC DNA]</scope>
</reference>
<dbReference type="GO" id="GO:0044877">
    <property type="term" value="F:protein-containing complex binding"/>
    <property type="evidence" value="ECO:0007669"/>
    <property type="project" value="TreeGrafter"/>
</dbReference>
<proteinExistence type="inferred from homology"/>
<dbReference type="InterPro" id="IPR005549">
    <property type="entry name" value="Kinetochore_Nuf2_N"/>
</dbReference>
<keyword evidence="9" id="KW-0539">Nucleus</keyword>
<keyword evidence="4" id="KW-0158">Chromosome</keyword>
<dbReference type="GO" id="GO:0051315">
    <property type="term" value="P:attachment of mitotic spindle microtubules to kinetochore"/>
    <property type="evidence" value="ECO:0007669"/>
    <property type="project" value="TreeGrafter"/>
</dbReference>
<reference evidence="14" key="3">
    <citation type="submission" date="2025-09" db="UniProtKB">
        <authorList>
            <consortium name="Ensembl"/>
        </authorList>
    </citation>
    <scope>IDENTIFICATION</scope>
</reference>
<evidence type="ECO:0000256" key="1">
    <source>
        <dbReference type="ARBA" id="ARBA00004123"/>
    </source>
</evidence>
<evidence type="ECO:0000256" key="7">
    <source>
        <dbReference type="ARBA" id="ARBA00022838"/>
    </source>
</evidence>
<dbReference type="Proteomes" id="UP000694395">
    <property type="component" value="Chromosome 17"/>
</dbReference>
<keyword evidence="15" id="KW-1185">Reference proteome</keyword>
<evidence type="ECO:0000256" key="10">
    <source>
        <dbReference type="ARBA" id="ARBA00023306"/>
    </source>
</evidence>
<dbReference type="GO" id="GO:0051301">
    <property type="term" value="P:cell division"/>
    <property type="evidence" value="ECO:0007669"/>
    <property type="project" value="UniProtKB-KW"/>
</dbReference>
<dbReference type="InterPro" id="IPR038275">
    <property type="entry name" value="Nuf2_N_sf"/>
</dbReference>
<evidence type="ECO:0000256" key="12">
    <source>
        <dbReference type="SAM" id="Coils"/>
    </source>
</evidence>
<evidence type="ECO:0000256" key="3">
    <source>
        <dbReference type="ARBA" id="ARBA00005498"/>
    </source>
</evidence>
<evidence type="ECO:0000256" key="5">
    <source>
        <dbReference type="ARBA" id="ARBA00022618"/>
    </source>
</evidence>
<dbReference type="Gene3D" id="1.10.418.60">
    <property type="entry name" value="Ncd80 complex, Nuf2 subunit"/>
    <property type="match status" value="1"/>
</dbReference>
<name>A0A8C7NZF7_ONCMY</name>
<dbReference type="Ensembl" id="ENSOMYT00000016387.2">
    <property type="protein sequence ID" value="ENSOMYP00000014825.2"/>
    <property type="gene ID" value="ENSOMYG00000007354.2"/>
</dbReference>
<feature type="domain" description="Kinetochore protein Nuf2 N-terminal" evidence="13">
    <location>
        <begin position="4"/>
        <end position="134"/>
    </location>
</feature>
<keyword evidence="6" id="KW-0498">Mitosis</keyword>
<feature type="coiled-coil region" evidence="12">
    <location>
        <begin position="191"/>
        <end position="264"/>
    </location>
</feature>
<evidence type="ECO:0000256" key="8">
    <source>
        <dbReference type="ARBA" id="ARBA00023054"/>
    </source>
</evidence>
<evidence type="ECO:0000256" key="2">
    <source>
        <dbReference type="ARBA" id="ARBA00004629"/>
    </source>
</evidence>
<sequence length="444" mass="51964">MTENTFPVYKVDAIVTFFRTEVLTGQEAKHFTKNDLAPSPKPDAVQRLYMRILQLLYRFKPECHYMVSGYTVFHPVCLFCSRRQFLRMCYVYDFSLNDLLAPKVKRTVTILSGIMNYLHFRKQRLDMTMGHQERFREDMDKLQAYSRGTKDAQKKMDKLTTIPPEQQAEARELDSALSDLQTNTMHQYQEVNAINENIAEWKTEMAEKSQKLTQLKVDVATLKENIGKLKSQIVESPEEMKIQMEKMKENVKNIKLAIETADERLVGLQSNVQGVTHSEADIQLIFKLLQDLQSSMNKTQQHQEEAQALVCVYEAQQKELKNHSVEEGQLKRSLGMKMDKESKQHMRRQKKKEIKDQYIEDVLGQCDNVHQKREQIADQIQERDRDSQHLRSQMTNLRDTCSQETEKAQDLFDRLLAALDHFHKRIQNHVVEGNNDIVKMTANF</sequence>
<evidence type="ECO:0000256" key="6">
    <source>
        <dbReference type="ARBA" id="ARBA00022776"/>
    </source>
</evidence>
<evidence type="ECO:0000256" key="9">
    <source>
        <dbReference type="ARBA" id="ARBA00023242"/>
    </source>
</evidence>
<keyword evidence="8 12" id="KW-0175">Coiled coil</keyword>
<dbReference type="GO" id="GO:0045132">
    <property type="term" value="P:meiotic chromosome segregation"/>
    <property type="evidence" value="ECO:0007669"/>
    <property type="project" value="TreeGrafter"/>
</dbReference>
<accession>A0A8C7NZF7</accession>
<keyword evidence="11" id="KW-0137">Centromere</keyword>
<dbReference type="PANTHER" id="PTHR21650">
    <property type="entry name" value="MEMBRALIN/KINETOCHORE PROTEIN NUF2"/>
    <property type="match status" value="1"/>
</dbReference>